<dbReference type="GO" id="GO:0006508">
    <property type="term" value="P:proteolysis"/>
    <property type="evidence" value="ECO:0007669"/>
    <property type="project" value="UniProtKB-KW"/>
</dbReference>
<keyword evidence="9" id="KW-1185">Reference proteome</keyword>
<proteinExistence type="predicted"/>
<feature type="transmembrane region" description="Helical" evidence="6">
    <location>
        <begin position="63"/>
        <end position="82"/>
    </location>
</feature>
<dbReference type="GeneID" id="97300031"/>
<accession>A0A4Y3NP24</accession>
<feature type="compositionally biased region" description="Pro residues" evidence="5">
    <location>
        <begin position="46"/>
        <end position="55"/>
    </location>
</feature>
<keyword evidence="1" id="KW-0645">Protease</keyword>
<evidence type="ECO:0000259" key="7">
    <source>
        <dbReference type="Pfam" id="PF00413"/>
    </source>
</evidence>
<dbReference type="Proteomes" id="UP000317715">
    <property type="component" value="Unassembled WGS sequence"/>
</dbReference>
<feature type="region of interest" description="Disordered" evidence="5">
    <location>
        <begin position="1"/>
        <end position="55"/>
    </location>
</feature>
<keyword evidence="6" id="KW-1133">Transmembrane helix</keyword>
<dbReference type="InterPro" id="IPR001818">
    <property type="entry name" value="Pept_M10_metallopeptidase"/>
</dbReference>
<reference evidence="8 9" key="1">
    <citation type="submission" date="2019-06" db="EMBL/GenBank/DDBJ databases">
        <title>Whole genome shotgun sequence of Paenarthrobacter aurescens NBRC 12136.</title>
        <authorList>
            <person name="Hosoyama A."/>
            <person name="Uohara A."/>
            <person name="Ohji S."/>
            <person name="Ichikawa N."/>
        </authorList>
    </citation>
    <scope>NUCLEOTIDE SEQUENCE [LARGE SCALE GENOMIC DNA]</scope>
    <source>
        <strain evidence="8 9">NBRC 12136</strain>
    </source>
</reference>
<evidence type="ECO:0000256" key="2">
    <source>
        <dbReference type="ARBA" id="ARBA00022723"/>
    </source>
</evidence>
<dbReference type="AlphaFoldDB" id="A0A4Y3NP24"/>
<evidence type="ECO:0000313" key="8">
    <source>
        <dbReference type="EMBL" id="GEB20509.1"/>
    </source>
</evidence>
<dbReference type="GO" id="GO:0008270">
    <property type="term" value="F:zinc ion binding"/>
    <property type="evidence" value="ECO:0007669"/>
    <property type="project" value="InterPro"/>
</dbReference>
<protein>
    <recommendedName>
        <fullName evidence="7">Peptidase M10 metallopeptidase domain-containing protein</fullName>
    </recommendedName>
</protein>
<dbReference type="Pfam" id="PF00413">
    <property type="entry name" value="Peptidase_M10"/>
    <property type="match status" value="1"/>
</dbReference>
<gene>
    <name evidence="8" type="ORF">AAU01_32640</name>
</gene>
<evidence type="ECO:0000256" key="6">
    <source>
        <dbReference type="SAM" id="Phobius"/>
    </source>
</evidence>
<keyword evidence="6" id="KW-0812">Transmembrane</keyword>
<evidence type="ECO:0000256" key="3">
    <source>
        <dbReference type="ARBA" id="ARBA00022801"/>
    </source>
</evidence>
<name>A0A4Y3NP24_PAEAU</name>
<keyword evidence="4" id="KW-0862">Zinc</keyword>
<evidence type="ECO:0000256" key="5">
    <source>
        <dbReference type="SAM" id="MobiDB-lite"/>
    </source>
</evidence>
<dbReference type="RefSeq" id="WP_141285335.1">
    <property type="nucleotide sequence ID" value="NZ_BAAAWK010000001.1"/>
</dbReference>
<dbReference type="InterPro" id="IPR024079">
    <property type="entry name" value="MetalloPept_cat_dom_sf"/>
</dbReference>
<evidence type="ECO:0000256" key="1">
    <source>
        <dbReference type="ARBA" id="ARBA00022670"/>
    </source>
</evidence>
<keyword evidence="2" id="KW-0479">Metal-binding</keyword>
<evidence type="ECO:0000256" key="4">
    <source>
        <dbReference type="ARBA" id="ARBA00022833"/>
    </source>
</evidence>
<dbReference type="EMBL" id="BJMD01000022">
    <property type="protein sequence ID" value="GEB20509.1"/>
    <property type="molecule type" value="Genomic_DNA"/>
</dbReference>
<dbReference type="GO" id="GO:0004222">
    <property type="term" value="F:metalloendopeptidase activity"/>
    <property type="evidence" value="ECO:0007669"/>
    <property type="project" value="InterPro"/>
</dbReference>
<dbReference type="Gene3D" id="3.40.390.10">
    <property type="entry name" value="Collagenase (Catalytic Domain)"/>
    <property type="match status" value="1"/>
</dbReference>
<evidence type="ECO:0000313" key="9">
    <source>
        <dbReference type="Proteomes" id="UP000317715"/>
    </source>
</evidence>
<comment type="caution">
    <text evidence="8">The sequence shown here is derived from an EMBL/GenBank/DDBJ whole genome shotgun (WGS) entry which is preliminary data.</text>
</comment>
<feature type="region of interest" description="Disordered" evidence="5">
    <location>
        <begin position="101"/>
        <end position="131"/>
    </location>
</feature>
<dbReference type="GO" id="GO:0031012">
    <property type="term" value="C:extracellular matrix"/>
    <property type="evidence" value="ECO:0007669"/>
    <property type="project" value="InterPro"/>
</dbReference>
<dbReference type="OrthoDB" id="4297752at2"/>
<keyword evidence="6" id="KW-0472">Membrane</keyword>
<feature type="domain" description="Peptidase M10 metallopeptidase" evidence="7">
    <location>
        <begin position="280"/>
        <end position="307"/>
    </location>
</feature>
<organism evidence="8 9">
    <name type="scientific">Paenarthrobacter aurescens</name>
    <name type="common">Arthrobacter aurescens</name>
    <dbReference type="NCBI Taxonomy" id="43663"/>
    <lineage>
        <taxon>Bacteria</taxon>
        <taxon>Bacillati</taxon>
        <taxon>Actinomycetota</taxon>
        <taxon>Actinomycetes</taxon>
        <taxon>Micrococcales</taxon>
        <taxon>Micrococcaceae</taxon>
        <taxon>Paenarthrobacter</taxon>
    </lineage>
</organism>
<dbReference type="SUPFAM" id="SSF55486">
    <property type="entry name" value="Metalloproteases ('zincins'), catalytic domain"/>
    <property type="match status" value="1"/>
</dbReference>
<sequence>MLANTADGGAPPSVAAITSGGSMEPYGSPKWPDPDPPRPKYLPYSTRPPDPPQVRPPIKHSSVVAIFFLFGVLALVCAGAYFSGELRQLIYGPSAAQSQAPRPGLVPFGQRQEPLPGLEEADAPLGTPAPLNRTSSSYKFLAVKEDGTPLAYSPCRPIHYVVNPDLAPASWQPLVEEAVEKAGAATGLRFIYDGPSSEVPSPNRSGYQPERYGDRWAPVLIAWSTPEQVPRLTGQTVGLGGSSSIGLSNGYKAYVTGTVSLDAPQFAEIVNAPNGEEIGTAVIMHELGHLLGLDHVDDPRQLMFDQASWVRGYAAGDLTGLAQLGRGPCSKDF</sequence>
<keyword evidence="3" id="KW-0378">Hydrolase</keyword>